<name>A0A7V8SY55_9BACT</name>
<keyword evidence="3" id="KW-1185">Reference proteome</keyword>
<evidence type="ECO:0000313" key="3">
    <source>
        <dbReference type="Proteomes" id="UP000567293"/>
    </source>
</evidence>
<dbReference type="SUPFAM" id="SSF50156">
    <property type="entry name" value="PDZ domain-like"/>
    <property type="match status" value="1"/>
</dbReference>
<evidence type="ECO:0000259" key="1">
    <source>
        <dbReference type="PROSITE" id="PS50106"/>
    </source>
</evidence>
<dbReference type="InterPro" id="IPR036034">
    <property type="entry name" value="PDZ_sf"/>
</dbReference>
<sequence length="149" mass="16094">MNRAARIGIFSLSVVIFCYAGIGHVLGRTSDDKAYKSLTVYGEVLQKIQQDYVDDPNMRTVTAGALHGLLESLDPQSSYLTPREYEEYKKKIASPGTGETGLTLSKRFGYIIVLSVLPDSPGVKAGIRSGDLLESVGGFTTRDMSVGQA</sequence>
<dbReference type="EMBL" id="JACDQQ010001632">
    <property type="protein sequence ID" value="MBA0086684.1"/>
    <property type="molecule type" value="Genomic_DNA"/>
</dbReference>
<dbReference type="Gene3D" id="3.30.750.44">
    <property type="match status" value="1"/>
</dbReference>
<proteinExistence type="predicted"/>
<accession>A0A7V8SY55</accession>
<dbReference type="InterPro" id="IPR001478">
    <property type="entry name" value="PDZ"/>
</dbReference>
<evidence type="ECO:0000313" key="2">
    <source>
        <dbReference type="EMBL" id="MBA0086684.1"/>
    </source>
</evidence>
<dbReference type="AlphaFoldDB" id="A0A7V8SY55"/>
<feature type="non-terminal residue" evidence="2">
    <location>
        <position position="149"/>
    </location>
</feature>
<protein>
    <submittedName>
        <fullName evidence="2">Peptidase S41</fullName>
    </submittedName>
</protein>
<comment type="caution">
    <text evidence="2">The sequence shown here is derived from an EMBL/GenBank/DDBJ whole genome shotgun (WGS) entry which is preliminary data.</text>
</comment>
<dbReference type="PROSITE" id="PS50106">
    <property type="entry name" value="PDZ"/>
    <property type="match status" value="1"/>
</dbReference>
<reference evidence="2" key="1">
    <citation type="submission" date="2020-06" db="EMBL/GenBank/DDBJ databases">
        <title>Legume-microbial interactions unlock mineral nutrients during tropical forest succession.</title>
        <authorList>
            <person name="Epihov D.Z."/>
        </authorList>
    </citation>
    <scope>NUCLEOTIDE SEQUENCE [LARGE SCALE GENOMIC DNA]</scope>
    <source>
        <strain evidence="2">Pan2503</strain>
    </source>
</reference>
<dbReference type="Gene3D" id="2.30.42.10">
    <property type="match status" value="1"/>
</dbReference>
<gene>
    <name evidence="2" type="ORF">HRJ53_17015</name>
</gene>
<dbReference type="Proteomes" id="UP000567293">
    <property type="component" value="Unassembled WGS sequence"/>
</dbReference>
<organism evidence="2 3">
    <name type="scientific">Candidatus Acidiferrum panamense</name>
    <dbReference type="NCBI Taxonomy" id="2741543"/>
    <lineage>
        <taxon>Bacteria</taxon>
        <taxon>Pseudomonadati</taxon>
        <taxon>Acidobacteriota</taxon>
        <taxon>Terriglobia</taxon>
        <taxon>Candidatus Acidiferrales</taxon>
        <taxon>Candidatus Acidiferrum</taxon>
    </lineage>
</organism>
<feature type="domain" description="PDZ" evidence="1">
    <location>
        <begin position="89"/>
        <end position="149"/>
    </location>
</feature>